<dbReference type="OrthoDB" id="157684at2759"/>
<proteinExistence type="predicted"/>
<feature type="region of interest" description="Disordered" evidence="1">
    <location>
        <begin position="100"/>
        <end position="119"/>
    </location>
</feature>
<evidence type="ECO:0000313" key="2">
    <source>
        <dbReference type="EMBL" id="EEY58184.1"/>
    </source>
</evidence>
<organism evidence="2 3">
    <name type="scientific">Phytophthora infestans (strain T30-4)</name>
    <name type="common">Potato late blight agent</name>
    <dbReference type="NCBI Taxonomy" id="403677"/>
    <lineage>
        <taxon>Eukaryota</taxon>
        <taxon>Sar</taxon>
        <taxon>Stramenopiles</taxon>
        <taxon>Oomycota</taxon>
        <taxon>Peronosporomycetes</taxon>
        <taxon>Peronosporales</taxon>
        <taxon>Peronosporaceae</taxon>
        <taxon>Phytophthora</taxon>
    </lineage>
</organism>
<protein>
    <submittedName>
        <fullName evidence="2">Uncharacterized protein</fullName>
    </submittedName>
</protein>
<dbReference type="KEGG" id="pif:PITG_00810"/>
<dbReference type="EMBL" id="DS028118">
    <property type="protein sequence ID" value="EEY58184.1"/>
    <property type="molecule type" value="Genomic_DNA"/>
</dbReference>
<sequence length="171" mass="19594">MRDQGKTARAHGGEGSGFLTQPRGMWEADYRFAVAGRLNQVDTYSVLKRRRLRSHDRCRQPGCHRAETPAHVLNHCPSTIDAVRGRHDGALKRIEPRVNHTCRHSSAPRYGPISSSTTTPRRRWRWSTWPWRLRSRRPQASQVRPHQATPRAPRMEGTPLGARVRVAWGGR</sequence>
<evidence type="ECO:0000256" key="1">
    <source>
        <dbReference type="SAM" id="MobiDB-lite"/>
    </source>
</evidence>
<feature type="region of interest" description="Disordered" evidence="1">
    <location>
        <begin position="136"/>
        <end position="157"/>
    </location>
</feature>
<dbReference type="Proteomes" id="UP000006643">
    <property type="component" value="Unassembled WGS sequence"/>
</dbReference>
<dbReference type="VEuPathDB" id="FungiDB:PITG_00810"/>
<name>D0MRR5_PHYIT</name>
<reference evidence="3" key="1">
    <citation type="journal article" date="2009" name="Nature">
        <title>Genome sequence and analysis of the Irish potato famine pathogen Phytophthora infestans.</title>
        <authorList>
            <consortium name="The Broad Institute Genome Sequencing Platform"/>
            <person name="Haas B.J."/>
            <person name="Kamoun S."/>
            <person name="Zody M.C."/>
            <person name="Jiang R.H."/>
            <person name="Handsaker R.E."/>
            <person name="Cano L.M."/>
            <person name="Grabherr M."/>
            <person name="Kodira C.D."/>
            <person name="Raffaele S."/>
            <person name="Torto-Alalibo T."/>
            <person name="Bozkurt T.O."/>
            <person name="Ah-Fong A.M."/>
            <person name="Alvarado L."/>
            <person name="Anderson V.L."/>
            <person name="Armstrong M.R."/>
            <person name="Avrova A."/>
            <person name="Baxter L."/>
            <person name="Beynon J."/>
            <person name="Boevink P.C."/>
            <person name="Bollmann S.R."/>
            <person name="Bos J.I."/>
            <person name="Bulone V."/>
            <person name="Cai G."/>
            <person name="Cakir C."/>
            <person name="Carrington J.C."/>
            <person name="Chawner M."/>
            <person name="Conti L."/>
            <person name="Costanzo S."/>
            <person name="Ewan R."/>
            <person name="Fahlgren N."/>
            <person name="Fischbach M.A."/>
            <person name="Fugelstad J."/>
            <person name="Gilroy E.M."/>
            <person name="Gnerre S."/>
            <person name="Green P.J."/>
            <person name="Grenville-Briggs L.J."/>
            <person name="Griffith J."/>
            <person name="Grunwald N.J."/>
            <person name="Horn K."/>
            <person name="Horner N.R."/>
            <person name="Hu C.H."/>
            <person name="Huitema E."/>
            <person name="Jeong D.H."/>
            <person name="Jones A.M."/>
            <person name="Jones J.D."/>
            <person name="Jones R.W."/>
            <person name="Karlsson E.K."/>
            <person name="Kunjeti S.G."/>
            <person name="Lamour K."/>
            <person name="Liu Z."/>
            <person name="Ma L."/>
            <person name="Maclean D."/>
            <person name="Chibucos M.C."/>
            <person name="McDonald H."/>
            <person name="McWalters J."/>
            <person name="Meijer H.J."/>
            <person name="Morgan W."/>
            <person name="Morris P.F."/>
            <person name="Munro C.A."/>
            <person name="O'Neill K."/>
            <person name="Ospina-Giraldo M."/>
            <person name="Pinzon A."/>
            <person name="Pritchard L."/>
            <person name="Ramsahoye B."/>
            <person name="Ren Q."/>
            <person name="Restrepo S."/>
            <person name="Roy S."/>
            <person name="Sadanandom A."/>
            <person name="Savidor A."/>
            <person name="Schornack S."/>
            <person name="Schwartz D.C."/>
            <person name="Schumann U.D."/>
            <person name="Schwessinger B."/>
            <person name="Seyer L."/>
            <person name="Sharpe T."/>
            <person name="Silvar C."/>
            <person name="Song J."/>
            <person name="Studholme D.J."/>
            <person name="Sykes S."/>
            <person name="Thines M."/>
            <person name="van de Vondervoort P.J."/>
            <person name="Phuntumart V."/>
            <person name="Wawra S."/>
            <person name="Weide R."/>
            <person name="Win J."/>
            <person name="Young C."/>
            <person name="Zhou S."/>
            <person name="Fry W."/>
            <person name="Meyers B.C."/>
            <person name="van West P."/>
            <person name="Ristaino J."/>
            <person name="Govers F."/>
            <person name="Birch P.R."/>
            <person name="Whisson S.C."/>
            <person name="Judelson H.S."/>
            <person name="Nusbaum C."/>
        </authorList>
    </citation>
    <scope>NUCLEOTIDE SEQUENCE [LARGE SCALE GENOMIC DNA]</scope>
    <source>
        <strain evidence="3">T30-4</strain>
    </source>
</reference>
<dbReference type="HOGENOM" id="CLU_1565931_0_0_1"/>
<dbReference type="InParanoid" id="D0MRR5"/>
<dbReference type="GeneID" id="9472682"/>
<keyword evidence="3" id="KW-1185">Reference proteome</keyword>
<dbReference type="AlphaFoldDB" id="D0MRR5"/>
<gene>
    <name evidence="2" type="ORF">PITG_00810</name>
</gene>
<evidence type="ECO:0000313" key="3">
    <source>
        <dbReference type="Proteomes" id="UP000006643"/>
    </source>
</evidence>
<accession>D0MRR5</accession>
<dbReference type="RefSeq" id="XP_002909370.1">
    <property type="nucleotide sequence ID" value="XM_002909324.1"/>
</dbReference>